<keyword evidence="1" id="KW-0677">Repeat</keyword>
<evidence type="ECO:0000256" key="2">
    <source>
        <dbReference type="PROSITE-ProRule" id="PRU00259"/>
    </source>
</evidence>
<keyword evidence="4" id="KW-1185">Reference proteome</keyword>
<accession>A0A8J5K322</accession>
<dbReference type="InterPro" id="IPR011989">
    <property type="entry name" value="ARM-like"/>
</dbReference>
<reference evidence="3" key="1">
    <citation type="journal article" date="2021" name="Sci. Adv.">
        <title>The American lobster genome reveals insights on longevity, neural, and immune adaptations.</title>
        <authorList>
            <person name="Polinski J.M."/>
            <person name="Zimin A.V."/>
            <person name="Clark K.F."/>
            <person name="Kohn A.B."/>
            <person name="Sadowski N."/>
            <person name="Timp W."/>
            <person name="Ptitsyn A."/>
            <person name="Khanna P."/>
            <person name="Romanova D.Y."/>
            <person name="Williams P."/>
            <person name="Greenwood S.J."/>
            <person name="Moroz L.L."/>
            <person name="Walt D.R."/>
            <person name="Bodnar A.G."/>
        </authorList>
    </citation>
    <scope>NUCLEOTIDE SEQUENCE</scope>
    <source>
        <strain evidence="3">GMGI-L3</strain>
    </source>
</reference>
<evidence type="ECO:0000256" key="1">
    <source>
        <dbReference type="ARBA" id="ARBA00022737"/>
    </source>
</evidence>
<feature type="repeat" description="ARM" evidence="2">
    <location>
        <begin position="123"/>
        <end position="157"/>
    </location>
</feature>
<dbReference type="AlphaFoldDB" id="A0A8J5K322"/>
<organism evidence="3 4">
    <name type="scientific">Homarus americanus</name>
    <name type="common">American lobster</name>
    <dbReference type="NCBI Taxonomy" id="6706"/>
    <lineage>
        <taxon>Eukaryota</taxon>
        <taxon>Metazoa</taxon>
        <taxon>Ecdysozoa</taxon>
        <taxon>Arthropoda</taxon>
        <taxon>Crustacea</taxon>
        <taxon>Multicrustacea</taxon>
        <taxon>Malacostraca</taxon>
        <taxon>Eumalacostraca</taxon>
        <taxon>Eucarida</taxon>
        <taxon>Decapoda</taxon>
        <taxon>Pleocyemata</taxon>
        <taxon>Astacidea</taxon>
        <taxon>Nephropoidea</taxon>
        <taxon>Nephropidae</taxon>
        <taxon>Homarus</taxon>
    </lineage>
</organism>
<dbReference type="PANTHER" id="PTHR22895">
    <property type="entry name" value="ARMADILLO REPEAT-CONTAINING PROTEIN 6"/>
    <property type="match status" value="1"/>
</dbReference>
<dbReference type="SMART" id="SM00185">
    <property type="entry name" value="ARM"/>
    <property type="match status" value="3"/>
</dbReference>
<dbReference type="SUPFAM" id="SSF48371">
    <property type="entry name" value="ARM repeat"/>
    <property type="match status" value="1"/>
</dbReference>
<comment type="caution">
    <text evidence="3">The sequence shown here is derived from an EMBL/GenBank/DDBJ whole genome shotgun (WGS) entry which is preliminary data.</text>
</comment>
<dbReference type="PANTHER" id="PTHR22895:SF0">
    <property type="entry name" value="ARMADILLO REPEAT-CONTAINING PROTEIN 6"/>
    <property type="match status" value="1"/>
</dbReference>
<dbReference type="InterPro" id="IPR000225">
    <property type="entry name" value="Armadillo"/>
</dbReference>
<sequence length="397" mass="43619">MAKVVYQETFDSVVLENVTEFDSPLDEAIDEAIKEFEAQGVHLGIIVKNMRLSEDKKTIVHDILIALEKLRNAADGSPVLEDIQGPLTTFSAQCKVSIAHRARWSTECCLKHEVNRQNLVAAGALGSLVALLQAQKSNSRVVKATSKALRAYTLDDDIRQAFGKAHEHARLLAEEHGLIAISLDMIKDWLQDSDTASELLSTVGKLCVRAEYCQEIVDHGALHVINNVFVSFPDHPAINKQAMSLLKAMVGNDKVKTEAMKSGVSQLIIAAIIKHQAVVGVCEEGFGALSMLALRVPAHAKQIIQAGGGQAIIQAMKIHYNNMQLQKLGCMAIRNIGCRVPENRQLFIEYGVEEVINSALQNHGEPIKDVAKAALRDLDLKVDFVEQWRGTGHEICR</sequence>
<dbReference type="PROSITE" id="PS50176">
    <property type="entry name" value="ARM_REPEAT"/>
    <property type="match status" value="1"/>
</dbReference>
<evidence type="ECO:0000313" key="4">
    <source>
        <dbReference type="Proteomes" id="UP000747542"/>
    </source>
</evidence>
<dbReference type="EMBL" id="JAHLQT010019984">
    <property type="protein sequence ID" value="KAG7168597.1"/>
    <property type="molecule type" value="Genomic_DNA"/>
</dbReference>
<protein>
    <submittedName>
        <fullName evidence="3">Armadillo repeat-containing protein 6-like</fullName>
    </submittedName>
</protein>
<dbReference type="InterPro" id="IPR016024">
    <property type="entry name" value="ARM-type_fold"/>
</dbReference>
<proteinExistence type="predicted"/>
<evidence type="ECO:0000313" key="3">
    <source>
        <dbReference type="EMBL" id="KAG7168597.1"/>
    </source>
</evidence>
<name>A0A8J5K322_HOMAM</name>
<dbReference type="GO" id="GO:0002244">
    <property type="term" value="P:hematopoietic progenitor cell differentiation"/>
    <property type="evidence" value="ECO:0007669"/>
    <property type="project" value="TreeGrafter"/>
</dbReference>
<gene>
    <name evidence="3" type="primary">Armc6-L</name>
    <name evidence="3" type="ORF">Hamer_G021509</name>
</gene>
<dbReference type="Proteomes" id="UP000747542">
    <property type="component" value="Unassembled WGS sequence"/>
</dbReference>
<dbReference type="Gene3D" id="1.25.10.10">
    <property type="entry name" value="Leucine-rich Repeat Variant"/>
    <property type="match status" value="2"/>
</dbReference>